<name>A0A7Y9RVD5_9ACTN</name>
<reference evidence="2 3" key="1">
    <citation type="submission" date="2020-07" db="EMBL/GenBank/DDBJ databases">
        <title>Sequencing the genomes of 1000 actinobacteria strains.</title>
        <authorList>
            <person name="Klenk H.-P."/>
        </authorList>
    </citation>
    <scope>NUCLEOTIDE SEQUENCE [LARGE SCALE GENOMIC DNA]</scope>
    <source>
        <strain evidence="2 3">DSM 24552</strain>
    </source>
</reference>
<evidence type="ECO:0000313" key="2">
    <source>
        <dbReference type="EMBL" id="NYG54819.1"/>
    </source>
</evidence>
<keyword evidence="3" id="KW-1185">Reference proteome</keyword>
<proteinExistence type="predicted"/>
<keyword evidence="1" id="KW-0812">Transmembrane</keyword>
<dbReference type="AlphaFoldDB" id="A0A7Y9RVD5"/>
<dbReference type="RefSeq" id="WP_179517371.1">
    <property type="nucleotide sequence ID" value="NZ_JACCAC010000001.1"/>
</dbReference>
<dbReference type="Proteomes" id="UP000544110">
    <property type="component" value="Unassembled WGS sequence"/>
</dbReference>
<dbReference type="SUPFAM" id="SSF69304">
    <property type="entry name" value="Tricorn protease N-terminal domain"/>
    <property type="match status" value="1"/>
</dbReference>
<sequence>MSTRLHDALDDLVVDRAPAVHRDAAAAWAEGARRRRTRRRQAVAGAVVVLVAALLGWQVAAPAGLRLQPAGTGAAAQSHPQRLEHLWWDRELPDAPGPLAGLVERSGEDLSGWWGVSPEGRMWRLRGLAAADYVPALSPDGSHLGLMAGSMEEASYEIRDLADGSVVEFSSIHTGLEVPTGDDERFYHSGQAPSWWSPDSSRVLVNVEAWADDATPQERRTSALALGTDGSVAPVLTPPETRSSTMPLGWVDDDSVALVDLSRGPDVQVLVVGVDTGRLERTVVLRDVRGSASRSQWFGSTSPDGTLLVTGVPSSAGDLPVRLWALTGPDAGRRTAPLQPLVDPTSVCPPSWSSDALHIASAASPWTGSVALSRPDGAVDVVADPRLEVSCSTWARSALDGGAHRGLGGLLLGTADGWLAWHWREVALGVGAAAGWLVTLLLVVRRRRREAG</sequence>
<gene>
    <name evidence="2" type="ORF">BJ989_001123</name>
</gene>
<comment type="caution">
    <text evidence="2">The sequence shown here is derived from an EMBL/GenBank/DDBJ whole genome shotgun (WGS) entry which is preliminary data.</text>
</comment>
<keyword evidence="1" id="KW-0472">Membrane</keyword>
<dbReference type="EMBL" id="JACCAC010000001">
    <property type="protein sequence ID" value="NYG54819.1"/>
    <property type="molecule type" value="Genomic_DNA"/>
</dbReference>
<feature type="transmembrane region" description="Helical" evidence="1">
    <location>
        <begin position="426"/>
        <end position="444"/>
    </location>
</feature>
<evidence type="ECO:0000313" key="3">
    <source>
        <dbReference type="Proteomes" id="UP000544110"/>
    </source>
</evidence>
<accession>A0A7Y9RVD5</accession>
<organism evidence="2 3">
    <name type="scientific">Nocardioides perillae</name>
    <dbReference type="NCBI Taxonomy" id="1119534"/>
    <lineage>
        <taxon>Bacteria</taxon>
        <taxon>Bacillati</taxon>
        <taxon>Actinomycetota</taxon>
        <taxon>Actinomycetes</taxon>
        <taxon>Propionibacteriales</taxon>
        <taxon>Nocardioidaceae</taxon>
        <taxon>Nocardioides</taxon>
    </lineage>
</organism>
<keyword evidence="1" id="KW-1133">Transmembrane helix</keyword>
<evidence type="ECO:0000256" key="1">
    <source>
        <dbReference type="SAM" id="Phobius"/>
    </source>
</evidence>
<feature type="transmembrane region" description="Helical" evidence="1">
    <location>
        <begin position="42"/>
        <end position="60"/>
    </location>
</feature>
<protein>
    <submittedName>
        <fullName evidence="2">Uncharacterized protein</fullName>
    </submittedName>
</protein>